<proteinExistence type="predicted"/>
<protein>
    <submittedName>
        <fullName evidence="1">Uncharacterized protein</fullName>
    </submittedName>
</protein>
<reference evidence="1" key="1">
    <citation type="submission" date="2016-04" db="EMBL/GenBank/DDBJ databases">
        <authorList>
            <person name="Evans L.H."/>
            <person name="Alamgir A."/>
            <person name="Owens N."/>
            <person name="Weber N.D."/>
            <person name="Virtaneva K."/>
            <person name="Barbian K."/>
            <person name="Babar A."/>
            <person name="Rosenke K."/>
        </authorList>
    </citation>
    <scope>NUCLEOTIDE SEQUENCE</scope>
    <source>
        <strain evidence="1">86</strain>
    </source>
</reference>
<gene>
    <name evidence="1" type="ORF">KL86CLO1_10577</name>
</gene>
<dbReference type="EMBL" id="FLUN01000001">
    <property type="protein sequence ID" value="SBV94915.1"/>
    <property type="molecule type" value="Genomic_DNA"/>
</dbReference>
<evidence type="ECO:0000313" key="1">
    <source>
        <dbReference type="EMBL" id="SBV94915.1"/>
    </source>
</evidence>
<dbReference type="AlphaFoldDB" id="A0A212J6S7"/>
<dbReference type="Pfam" id="PF20124">
    <property type="entry name" value="DUF6514"/>
    <property type="match status" value="1"/>
</dbReference>
<dbReference type="InterPro" id="IPR017016">
    <property type="entry name" value="UCP033595"/>
</dbReference>
<accession>A0A212J6S7</accession>
<organism evidence="1">
    <name type="scientific">uncultured Eubacteriales bacterium</name>
    <dbReference type="NCBI Taxonomy" id="172733"/>
    <lineage>
        <taxon>Bacteria</taxon>
        <taxon>Bacillati</taxon>
        <taxon>Bacillota</taxon>
        <taxon>Clostridia</taxon>
        <taxon>Eubacteriales</taxon>
        <taxon>environmental samples</taxon>
    </lineage>
</organism>
<sequence>MREMFVGARDEQGENGENLNFGYYILIGEMPVSEGFACEAYGVKILETGHPDEAVSIPNITISAGRIDELMELLIRNSVAPAGLSDTVADWL</sequence>
<name>A0A212J6S7_9FIRM</name>